<keyword evidence="3 7" id="KW-0812">Transmembrane</keyword>
<dbReference type="Pfam" id="PF12704">
    <property type="entry name" value="MacB_PCD"/>
    <property type="match status" value="1"/>
</dbReference>
<organism evidence="10 11">
    <name type="scientific">Candidatus Enterococcus moelleringii</name>
    <dbReference type="NCBI Taxonomy" id="2815325"/>
    <lineage>
        <taxon>Bacteria</taxon>
        <taxon>Bacillati</taxon>
        <taxon>Bacillota</taxon>
        <taxon>Bacilli</taxon>
        <taxon>Lactobacillales</taxon>
        <taxon>Enterococcaceae</taxon>
        <taxon>Enterococcus</taxon>
    </lineage>
</organism>
<evidence type="ECO:0000256" key="6">
    <source>
        <dbReference type="ARBA" id="ARBA00038076"/>
    </source>
</evidence>
<evidence type="ECO:0000256" key="7">
    <source>
        <dbReference type="SAM" id="Phobius"/>
    </source>
</evidence>
<feature type="domain" description="MacB-like periplasmic core" evidence="9">
    <location>
        <begin position="21"/>
        <end position="245"/>
    </location>
</feature>
<evidence type="ECO:0000259" key="8">
    <source>
        <dbReference type="Pfam" id="PF02687"/>
    </source>
</evidence>
<evidence type="ECO:0000313" key="10">
    <source>
        <dbReference type="EMBL" id="MBO1305940.1"/>
    </source>
</evidence>
<comment type="caution">
    <text evidence="10">The sequence shown here is derived from an EMBL/GenBank/DDBJ whole genome shotgun (WGS) entry which is preliminary data.</text>
</comment>
<accession>A0ABS3LA20</accession>
<reference evidence="10 11" key="1">
    <citation type="submission" date="2021-03" db="EMBL/GenBank/DDBJ databases">
        <title>Enterococcal diversity collection.</title>
        <authorList>
            <person name="Gilmore M.S."/>
            <person name="Schwartzman J."/>
            <person name="Van Tyne D."/>
            <person name="Martin M."/>
            <person name="Earl A.M."/>
            <person name="Manson A.L."/>
            <person name="Straub T."/>
            <person name="Salamzade R."/>
            <person name="Saavedra J."/>
            <person name="Lebreton F."/>
            <person name="Prichula J."/>
            <person name="Schaufler K."/>
            <person name="Gaca A."/>
            <person name="Sgardioli B."/>
            <person name="Wagenaar J."/>
            <person name="Strong T."/>
        </authorList>
    </citation>
    <scope>NUCLEOTIDE SEQUENCE [LARGE SCALE GENOMIC DNA]</scope>
    <source>
        <strain evidence="10 11">669A</strain>
    </source>
</reference>
<dbReference type="InterPro" id="IPR050250">
    <property type="entry name" value="Macrolide_Exporter_MacB"/>
</dbReference>
<sequence>MKLYVNWRSSLGSIFKNKKRSFLTMFGIIIGIAAVIAILSIGNAYERQMISALSAGDSDRLEVNLQFTPDDWNLYNSNMDLIPQTDFVALEQIPGVESIEYPLPDYTSDMYYFSQTLSVRGKTKDYRLGIKDAEGTEAVVGRSLTAYDSETLEKVVTIDEGLAEEMYGGSEEALGRGLTMSDDAVMTIVGIYPRVEGETMFSNGGAAIEIPLETYKQVFGDAKDTSSITLVLATGAQMNKVADEAINTLEEEGLMRDLGTYSVSNMAMMTDEISNMMSTITVFISSVAGISLFIAGVGVMNMMYISVSERTKEIGIRRALGATRGAIRTQFLLEGMTLTLVGGIIGYIVGMILAYALGSTMDLEVTIDLSTVLLAVGVSSGIGLVFSVMPASEAARKDLIDILR</sequence>
<comment type="subcellular location">
    <subcellularLocation>
        <location evidence="1">Cell membrane</location>
        <topology evidence="1">Multi-pass membrane protein</topology>
    </subcellularLocation>
</comment>
<dbReference type="EMBL" id="JAFREM010000012">
    <property type="protein sequence ID" value="MBO1305940.1"/>
    <property type="molecule type" value="Genomic_DNA"/>
</dbReference>
<evidence type="ECO:0000256" key="4">
    <source>
        <dbReference type="ARBA" id="ARBA00022989"/>
    </source>
</evidence>
<dbReference type="PANTHER" id="PTHR30572:SF4">
    <property type="entry name" value="ABC TRANSPORTER PERMEASE YTRF"/>
    <property type="match status" value="1"/>
</dbReference>
<name>A0ABS3LA20_9ENTE</name>
<gene>
    <name evidence="10" type="ORF">JZO70_07200</name>
</gene>
<keyword evidence="4 7" id="KW-1133">Transmembrane helix</keyword>
<dbReference type="Proteomes" id="UP000664601">
    <property type="component" value="Unassembled WGS sequence"/>
</dbReference>
<keyword evidence="5 7" id="KW-0472">Membrane</keyword>
<evidence type="ECO:0000259" key="9">
    <source>
        <dbReference type="Pfam" id="PF12704"/>
    </source>
</evidence>
<dbReference type="Pfam" id="PF02687">
    <property type="entry name" value="FtsX"/>
    <property type="match status" value="1"/>
</dbReference>
<keyword evidence="2" id="KW-1003">Cell membrane</keyword>
<evidence type="ECO:0000313" key="11">
    <source>
        <dbReference type="Proteomes" id="UP000664601"/>
    </source>
</evidence>
<feature type="transmembrane region" description="Helical" evidence="7">
    <location>
        <begin position="369"/>
        <end position="389"/>
    </location>
</feature>
<feature type="transmembrane region" description="Helical" evidence="7">
    <location>
        <begin position="21"/>
        <end position="45"/>
    </location>
</feature>
<dbReference type="RefSeq" id="WP_207672873.1">
    <property type="nucleotide sequence ID" value="NZ_JAFREM010000012.1"/>
</dbReference>
<protein>
    <submittedName>
        <fullName evidence="10">ABC transporter permease</fullName>
    </submittedName>
</protein>
<dbReference type="PANTHER" id="PTHR30572">
    <property type="entry name" value="MEMBRANE COMPONENT OF TRANSPORTER-RELATED"/>
    <property type="match status" value="1"/>
</dbReference>
<dbReference type="InterPro" id="IPR003838">
    <property type="entry name" value="ABC3_permease_C"/>
</dbReference>
<feature type="domain" description="ABC3 transporter permease C-terminal" evidence="8">
    <location>
        <begin position="286"/>
        <end position="398"/>
    </location>
</feature>
<feature type="transmembrane region" description="Helical" evidence="7">
    <location>
        <begin position="282"/>
        <end position="307"/>
    </location>
</feature>
<proteinExistence type="inferred from homology"/>
<feature type="transmembrane region" description="Helical" evidence="7">
    <location>
        <begin position="331"/>
        <end position="357"/>
    </location>
</feature>
<comment type="similarity">
    <text evidence="6">Belongs to the ABC-4 integral membrane protein family.</text>
</comment>
<dbReference type="InterPro" id="IPR025857">
    <property type="entry name" value="MacB_PCD"/>
</dbReference>
<evidence type="ECO:0000256" key="2">
    <source>
        <dbReference type="ARBA" id="ARBA00022475"/>
    </source>
</evidence>
<evidence type="ECO:0000256" key="1">
    <source>
        <dbReference type="ARBA" id="ARBA00004651"/>
    </source>
</evidence>
<evidence type="ECO:0000256" key="3">
    <source>
        <dbReference type="ARBA" id="ARBA00022692"/>
    </source>
</evidence>
<evidence type="ECO:0000256" key="5">
    <source>
        <dbReference type="ARBA" id="ARBA00023136"/>
    </source>
</evidence>
<keyword evidence="11" id="KW-1185">Reference proteome</keyword>